<dbReference type="FunFam" id="1.10.287.70:FF:000250">
    <property type="entry name" value="Small conductance calcium-activated potassium channel-like protein 3"/>
    <property type="match status" value="1"/>
</dbReference>
<dbReference type="AlphaFoldDB" id="A0A8R1DIE6"/>
<organism evidence="10 11">
    <name type="scientific">Caenorhabditis japonica</name>
    <dbReference type="NCBI Taxonomy" id="281687"/>
    <lineage>
        <taxon>Eukaryota</taxon>
        <taxon>Metazoa</taxon>
        <taxon>Ecdysozoa</taxon>
        <taxon>Nematoda</taxon>
        <taxon>Chromadorea</taxon>
        <taxon>Rhabditida</taxon>
        <taxon>Rhabditina</taxon>
        <taxon>Rhabditomorpha</taxon>
        <taxon>Rhabditoidea</taxon>
        <taxon>Rhabditidae</taxon>
        <taxon>Peloderinae</taxon>
        <taxon>Caenorhabditis</taxon>
    </lineage>
</organism>
<reference evidence="10" key="2">
    <citation type="submission" date="2022-06" db="UniProtKB">
        <authorList>
            <consortium name="EnsemblMetazoa"/>
        </authorList>
    </citation>
    <scope>IDENTIFICATION</scope>
    <source>
        <strain evidence="10">DF5081</strain>
    </source>
</reference>
<feature type="transmembrane region" description="Helical" evidence="8">
    <location>
        <begin position="256"/>
        <end position="277"/>
    </location>
</feature>
<comment type="subcellular location">
    <subcellularLocation>
        <location evidence="1">Membrane</location>
        <topology evidence="1">Multi-pass membrane protein</topology>
    </subcellularLocation>
</comment>
<dbReference type="InterPro" id="IPR013099">
    <property type="entry name" value="K_chnl_dom"/>
</dbReference>
<dbReference type="GO" id="GO:0005516">
    <property type="term" value="F:calmodulin binding"/>
    <property type="evidence" value="ECO:0007669"/>
    <property type="project" value="InterPro"/>
</dbReference>
<evidence type="ECO:0000313" key="11">
    <source>
        <dbReference type="Proteomes" id="UP000005237"/>
    </source>
</evidence>
<keyword evidence="2" id="KW-0813">Transport</keyword>
<feature type="transmembrane region" description="Helical" evidence="8">
    <location>
        <begin position="70"/>
        <end position="88"/>
    </location>
</feature>
<keyword evidence="11" id="KW-1185">Reference proteome</keyword>
<keyword evidence="3 8" id="KW-0812">Transmembrane</keyword>
<dbReference type="SMART" id="SM01053">
    <property type="entry name" value="CaMBD"/>
    <property type="match status" value="1"/>
</dbReference>
<keyword evidence="5" id="KW-0406">Ion transport</keyword>
<dbReference type="Pfam" id="PF07885">
    <property type="entry name" value="Ion_trans_2"/>
    <property type="match status" value="1"/>
</dbReference>
<evidence type="ECO:0000256" key="6">
    <source>
        <dbReference type="ARBA" id="ARBA00023136"/>
    </source>
</evidence>
<dbReference type="Proteomes" id="UP000005237">
    <property type="component" value="Unassembled WGS sequence"/>
</dbReference>
<protein>
    <submittedName>
        <fullName evidence="10">CaMBD domain-containing protein</fullName>
    </submittedName>
</protein>
<evidence type="ECO:0000313" key="10">
    <source>
        <dbReference type="EnsemblMetazoa" id="CJA03663c.1"/>
    </source>
</evidence>
<evidence type="ECO:0000259" key="9">
    <source>
        <dbReference type="SMART" id="SM01053"/>
    </source>
</evidence>
<dbReference type="InterPro" id="IPR015449">
    <property type="entry name" value="K_chnl_Ca-activ_SK"/>
</dbReference>
<keyword evidence="4 8" id="KW-1133">Transmembrane helix</keyword>
<evidence type="ECO:0000256" key="3">
    <source>
        <dbReference type="ARBA" id="ARBA00022692"/>
    </source>
</evidence>
<name>A0A8R1DIE6_CAEJA</name>
<proteinExistence type="predicted"/>
<dbReference type="EnsemblMetazoa" id="CJA03663c.1">
    <property type="protein sequence ID" value="CJA03663c.1"/>
    <property type="gene ID" value="WBGene00122867"/>
</dbReference>
<dbReference type="Pfam" id="PF02888">
    <property type="entry name" value="CaMBD"/>
    <property type="match status" value="1"/>
</dbReference>
<dbReference type="GO" id="GO:0016286">
    <property type="term" value="F:small conductance calcium-activated potassium channel activity"/>
    <property type="evidence" value="ECO:0007669"/>
    <property type="project" value="InterPro"/>
</dbReference>
<dbReference type="SUPFAM" id="SSF81324">
    <property type="entry name" value="Voltage-gated potassium channels"/>
    <property type="match status" value="1"/>
</dbReference>
<feature type="domain" description="Calmodulin-binding" evidence="9">
    <location>
        <begin position="359"/>
        <end position="433"/>
    </location>
</feature>
<evidence type="ECO:0000256" key="5">
    <source>
        <dbReference type="ARBA" id="ARBA00023065"/>
    </source>
</evidence>
<dbReference type="GO" id="GO:0016020">
    <property type="term" value="C:membrane"/>
    <property type="evidence" value="ECO:0007669"/>
    <property type="project" value="UniProtKB-SubCell"/>
</dbReference>
<keyword evidence="6 8" id="KW-0472">Membrane</keyword>
<dbReference type="InterPro" id="IPR004178">
    <property type="entry name" value="CaM-bd_dom"/>
</dbReference>
<dbReference type="Pfam" id="PF03530">
    <property type="entry name" value="SK_channel"/>
    <property type="match status" value="1"/>
</dbReference>
<dbReference type="Gene3D" id="1.10.287.70">
    <property type="match status" value="2"/>
</dbReference>
<dbReference type="InterPro" id="IPR036122">
    <property type="entry name" value="CaM-bd_dom_sf"/>
</dbReference>
<feature type="transmembrane region" description="Helical" evidence="8">
    <location>
        <begin position="320"/>
        <end position="341"/>
    </location>
</feature>
<dbReference type="SUPFAM" id="SSF81327">
    <property type="entry name" value="Small-conductance potassium channel"/>
    <property type="match status" value="1"/>
</dbReference>
<evidence type="ECO:0000256" key="1">
    <source>
        <dbReference type="ARBA" id="ARBA00004141"/>
    </source>
</evidence>
<reference evidence="11" key="1">
    <citation type="submission" date="2010-08" db="EMBL/GenBank/DDBJ databases">
        <authorList>
            <consortium name="Caenorhabditis japonica Sequencing Consortium"/>
            <person name="Wilson R.K."/>
        </authorList>
    </citation>
    <scope>NUCLEOTIDE SEQUENCE [LARGE SCALE GENOMIC DNA]</scope>
    <source>
        <strain evidence="11">DF5081</strain>
    </source>
</reference>
<evidence type="ECO:0000256" key="8">
    <source>
        <dbReference type="SAM" id="Phobius"/>
    </source>
</evidence>
<evidence type="ECO:0000256" key="2">
    <source>
        <dbReference type="ARBA" id="ARBA00022448"/>
    </source>
</evidence>
<evidence type="ECO:0000256" key="7">
    <source>
        <dbReference type="ARBA" id="ARBA00023303"/>
    </source>
</evidence>
<evidence type="ECO:0000256" key="4">
    <source>
        <dbReference type="ARBA" id="ARBA00022989"/>
    </source>
</evidence>
<dbReference type="PANTHER" id="PTHR10153">
    <property type="entry name" value="SMALL CONDUCTANCE CALCIUM-ACTIVATED POTASSIUM CHANNEL"/>
    <property type="match status" value="1"/>
</dbReference>
<feature type="transmembrane region" description="Helical" evidence="8">
    <location>
        <begin position="100"/>
        <end position="121"/>
    </location>
</feature>
<feature type="transmembrane region" description="Helical" evidence="8">
    <location>
        <begin position="289"/>
        <end position="308"/>
    </location>
</feature>
<keyword evidence="7" id="KW-0407">Ion channel</keyword>
<accession>A0A8R1DIE6</accession>
<sequence>MNRETFSRGPTIASAPSVEQEDYRTPRPSFDNGGYAGKSFDFSNGHSLGFTASESNGLVKLFRVRITDRSLYLALFGVILMLVDSELTAEKVHGVSKDHWLSMSLRICVTCSTVALLYHIILYHLNDIVLELVDCGADDWRVVVTTERIVQFIVEFICCAVCPIPGSGKITWTYIEPSLHKDGSSEERKIQTRHVDVPIDIILSCFMLCRAYLFARFMVLHSKQFQDASTRTLAALNRIQVNFSFVIKTSLDQQPVLFLTSFTFIFWIIMSWMFVQCERYGFSGENPQSIIYSNSLWFIAITFMLNGYGDIVPQTNAGRIIAIFVGVVGAITSSILIAVISRNILLSQGQRNVNNFMYDSKLSREHKEAAARVLQHTWHIHKCLQGGEGGNRRLRTYQRKFLRAIHKFRSVKSEMREFSENNNQNNHQVNRLVTDMHTSMQRLINVQEEMRMQIEVLQQSVRNHYHHSNSSNVPQLQGTGSS</sequence>